<evidence type="ECO:0000313" key="2">
    <source>
        <dbReference type="EMBL" id="CAL1588614.1"/>
    </source>
</evidence>
<proteinExistence type="predicted"/>
<dbReference type="EMBL" id="OZ035840">
    <property type="protein sequence ID" value="CAL1588614.1"/>
    <property type="molecule type" value="Genomic_DNA"/>
</dbReference>
<evidence type="ECO:0000256" key="1">
    <source>
        <dbReference type="SAM" id="MobiDB-lite"/>
    </source>
</evidence>
<reference evidence="2 3" key="1">
    <citation type="submission" date="2024-04" db="EMBL/GenBank/DDBJ databases">
        <authorList>
            <person name="Waldvogel A.-M."/>
            <person name="Schoenle A."/>
        </authorList>
    </citation>
    <scope>NUCLEOTIDE SEQUENCE [LARGE SCALE GENOMIC DNA]</scope>
</reference>
<feature type="region of interest" description="Disordered" evidence="1">
    <location>
        <begin position="62"/>
        <end position="98"/>
    </location>
</feature>
<dbReference type="Proteomes" id="UP001497482">
    <property type="component" value="Chromosome 18"/>
</dbReference>
<evidence type="ECO:0000313" key="3">
    <source>
        <dbReference type="Proteomes" id="UP001497482"/>
    </source>
</evidence>
<feature type="region of interest" description="Disordered" evidence="1">
    <location>
        <begin position="30"/>
        <end position="50"/>
    </location>
</feature>
<organism evidence="2 3">
    <name type="scientific">Knipowitschia caucasica</name>
    <name type="common">Caucasian dwarf goby</name>
    <name type="synonym">Pomatoschistus caucasicus</name>
    <dbReference type="NCBI Taxonomy" id="637954"/>
    <lineage>
        <taxon>Eukaryota</taxon>
        <taxon>Metazoa</taxon>
        <taxon>Chordata</taxon>
        <taxon>Craniata</taxon>
        <taxon>Vertebrata</taxon>
        <taxon>Euteleostomi</taxon>
        <taxon>Actinopterygii</taxon>
        <taxon>Neopterygii</taxon>
        <taxon>Teleostei</taxon>
        <taxon>Neoteleostei</taxon>
        <taxon>Acanthomorphata</taxon>
        <taxon>Gobiaria</taxon>
        <taxon>Gobiiformes</taxon>
        <taxon>Gobioidei</taxon>
        <taxon>Gobiidae</taxon>
        <taxon>Gobiinae</taxon>
        <taxon>Knipowitschia</taxon>
    </lineage>
</organism>
<protein>
    <submittedName>
        <fullName evidence="2">Uncharacterized protein</fullName>
    </submittedName>
</protein>
<sequence length="98" mass="10605">MCVTVLCGCSQWEVDGATLPGQGHCGQAAEDRAQATVEHSSNEGPGGGDETRLLLGHTFNWSNEMQSDRRQVKHRRTEPDKGGRASKHSLKDNVMASV</sequence>
<gene>
    <name evidence="2" type="ORF">KC01_LOCUS18380</name>
</gene>
<name>A0AAV2KG89_KNICA</name>
<dbReference type="AlphaFoldDB" id="A0AAV2KG89"/>
<accession>A0AAV2KG89</accession>
<keyword evidence="3" id="KW-1185">Reference proteome</keyword>